<evidence type="ECO:0000313" key="4">
    <source>
        <dbReference type="RefSeq" id="XP_005186132.1"/>
    </source>
</evidence>
<reference evidence="4" key="2">
    <citation type="submission" date="2025-04" db="UniProtKB">
        <authorList>
            <consortium name="RefSeq"/>
        </authorList>
    </citation>
    <scope>IDENTIFICATION</scope>
    <source>
        <strain evidence="4">Aabys</strain>
    </source>
</reference>
<dbReference type="RefSeq" id="XP_005186132.1">
    <property type="nucleotide sequence ID" value="XM_005186075.3"/>
</dbReference>
<gene>
    <name evidence="2" type="primary">101892341</name>
    <name evidence="4" type="synonym">LOC101892341</name>
</gene>
<dbReference type="Proteomes" id="UP001652621">
    <property type="component" value="Unplaced"/>
</dbReference>
<dbReference type="VEuPathDB" id="VectorBase:MDOMA2_018640"/>
<dbReference type="GeneID" id="101892341"/>
<evidence type="ECO:0000256" key="1">
    <source>
        <dbReference type="SAM" id="Phobius"/>
    </source>
</evidence>
<evidence type="ECO:0000313" key="2">
    <source>
        <dbReference type="EnsemblMetazoa" id="MDOA001773-PA"/>
    </source>
</evidence>
<keyword evidence="1" id="KW-0812">Transmembrane</keyword>
<keyword evidence="3" id="KW-1185">Reference proteome</keyword>
<dbReference type="OrthoDB" id="6243211at2759"/>
<reference evidence="2" key="1">
    <citation type="submission" date="2020-05" db="UniProtKB">
        <authorList>
            <consortium name="EnsemblMetazoa"/>
        </authorList>
    </citation>
    <scope>IDENTIFICATION</scope>
    <source>
        <strain evidence="2">Aabys</strain>
    </source>
</reference>
<dbReference type="VEuPathDB" id="VectorBase:MDOA001773"/>
<dbReference type="AlphaFoldDB" id="A0A1I8M6N0"/>
<dbReference type="EnsemblMetazoa" id="MDOA001773-RA">
    <property type="protein sequence ID" value="MDOA001773-PA"/>
    <property type="gene ID" value="MDOA001773"/>
</dbReference>
<feature type="transmembrane region" description="Helical" evidence="1">
    <location>
        <begin position="178"/>
        <end position="200"/>
    </location>
</feature>
<protein>
    <submittedName>
        <fullName evidence="4">Uncharacterized protein LOC101892341</fullName>
    </submittedName>
</protein>
<keyword evidence="1" id="KW-1133">Transmembrane helix</keyword>
<dbReference type="KEGG" id="mde:101892341"/>
<accession>A0A1I8M6N0</accession>
<organism evidence="2">
    <name type="scientific">Musca domestica</name>
    <name type="common">House fly</name>
    <dbReference type="NCBI Taxonomy" id="7370"/>
    <lineage>
        <taxon>Eukaryota</taxon>
        <taxon>Metazoa</taxon>
        <taxon>Ecdysozoa</taxon>
        <taxon>Arthropoda</taxon>
        <taxon>Hexapoda</taxon>
        <taxon>Insecta</taxon>
        <taxon>Pterygota</taxon>
        <taxon>Neoptera</taxon>
        <taxon>Endopterygota</taxon>
        <taxon>Diptera</taxon>
        <taxon>Brachycera</taxon>
        <taxon>Muscomorpha</taxon>
        <taxon>Muscoidea</taxon>
        <taxon>Muscidae</taxon>
        <taxon>Musca</taxon>
    </lineage>
</organism>
<proteinExistence type="predicted"/>
<evidence type="ECO:0000313" key="3">
    <source>
        <dbReference type="Proteomes" id="UP001652621"/>
    </source>
</evidence>
<keyword evidence="1" id="KW-0472">Membrane</keyword>
<sequence>MRALTLHGFARPQIWNQKHFVFHARNYGDEKLRTTIKEVALNSINKWKESSYPLLADKIGNAPILENSNTVKNLRKSKDHIFNLQKQLMDIGERKRSIMRKLCDVRSVLNNIYNGLDVEKVNRTYLEETRKEIDVLCDMEKHLLKLYYEADESEMLLGKESASGINTFVEAINKERQFLKLVCVMGVIVSSLLTIVFISYNHSKRKFLLEQEISELREQTQSESWGSYLKRNTRWMYGWATK</sequence>
<name>A0A1I8M6N0_MUSDO</name>